<name>A0A1S2PAW3_9ACTN</name>
<dbReference type="AlphaFoldDB" id="A0A1S2PAW3"/>
<protein>
    <submittedName>
        <fullName evidence="1">Uncharacterized protein</fullName>
    </submittedName>
</protein>
<proteinExistence type="predicted"/>
<keyword evidence="2" id="KW-1185">Reference proteome</keyword>
<comment type="caution">
    <text evidence="1">The sequence shown here is derived from an EMBL/GenBank/DDBJ whole genome shotgun (WGS) entry which is preliminary data.</text>
</comment>
<dbReference type="EMBL" id="MLYP01000043">
    <property type="protein sequence ID" value="OIJ90898.1"/>
    <property type="molecule type" value="Genomic_DNA"/>
</dbReference>
<accession>A0A1S2PAW3</accession>
<dbReference type="Proteomes" id="UP000179935">
    <property type="component" value="Unassembled WGS sequence"/>
</dbReference>
<evidence type="ECO:0000313" key="1">
    <source>
        <dbReference type="EMBL" id="OIJ90898.1"/>
    </source>
</evidence>
<organism evidence="1 2">
    <name type="scientific">Streptomyces colonosanans</name>
    <dbReference type="NCBI Taxonomy" id="1428652"/>
    <lineage>
        <taxon>Bacteria</taxon>
        <taxon>Bacillati</taxon>
        <taxon>Actinomycetota</taxon>
        <taxon>Actinomycetes</taxon>
        <taxon>Kitasatosporales</taxon>
        <taxon>Streptomycetaceae</taxon>
        <taxon>Streptomyces</taxon>
    </lineage>
</organism>
<sequence length="78" mass="8705">MNVVVIDVVYGSLDVRQCSTRRSRINTDVYVGMLRAQMAQRCIDFRYFGERCAGVDIEADCLTGQRLKAGAQTVEVSV</sequence>
<reference evidence="1 2" key="1">
    <citation type="submission" date="2016-10" db="EMBL/GenBank/DDBJ databases">
        <title>Genome sequence of Streptomyces sp. MUSC 93.</title>
        <authorList>
            <person name="Lee L.-H."/>
            <person name="Ser H.-L."/>
            <person name="Law J.W.-F."/>
        </authorList>
    </citation>
    <scope>NUCLEOTIDE SEQUENCE [LARGE SCALE GENOMIC DNA]</scope>
    <source>
        <strain evidence="1 2">MUSC 93</strain>
    </source>
</reference>
<gene>
    <name evidence="1" type="ORF">BIV24_17110</name>
</gene>
<evidence type="ECO:0000313" key="2">
    <source>
        <dbReference type="Proteomes" id="UP000179935"/>
    </source>
</evidence>